<evidence type="ECO:0000256" key="4">
    <source>
        <dbReference type="ARBA" id="ARBA00023027"/>
    </source>
</evidence>
<name>A0A4V2R1N2_ACICA</name>
<dbReference type="Pfam" id="PF00106">
    <property type="entry name" value="adh_short"/>
    <property type="match status" value="1"/>
</dbReference>
<dbReference type="PROSITE" id="PS00061">
    <property type="entry name" value="ADH_SHORT"/>
    <property type="match status" value="1"/>
</dbReference>
<evidence type="ECO:0000256" key="2">
    <source>
        <dbReference type="ARBA" id="ARBA00022797"/>
    </source>
</evidence>
<evidence type="ECO:0000256" key="1">
    <source>
        <dbReference type="ARBA" id="ARBA00006484"/>
    </source>
</evidence>
<dbReference type="EMBL" id="SLVJ01000003">
    <property type="protein sequence ID" value="TCM69198.1"/>
    <property type="molecule type" value="Genomic_DNA"/>
</dbReference>
<dbReference type="PANTHER" id="PTHR43943">
    <property type="entry name" value="DEHYDROGENASE/REDUCTASE (SDR FAMILY) MEMBER 4"/>
    <property type="match status" value="1"/>
</dbReference>
<dbReference type="OrthoDB" id="7064009at2"/>
<reference evidence="5 6" key="1">
    <citation type="submission" date="2019-03" db="EMBL/GenBank/DDBJ databases">
        <title>Genomic analyses of the natural microbiome of Caenorhabditis elegans.</title>
        <authorList>
            <person name="Samuel B."/>
        </authorList>
    </citation>
    <scope>NUCLEOTIDE SEQUENCE [LARGE SCALE GENOMIC DNA]</scope>
    <source>
        <strain evidence="5 6">JUb89</strain>
    </source>
</reference>
<dbReference type="GO" id="GO:0016491">
    <property type="term" value="F:oxidoreductase activity"/>
    <property type="evidence" value="ECO:0007669"/>
    <property type="project" value="UniProtKB-KW"/>
</dbReference>
<dbReference type="InterPro" id="IPR020904">
    <property type="entry name" value="Sc_DH/Rdtase_CS"/>
</dbReference>
<dbReference type="Proteomes" id="UP000294963">
    <property type="component" value="Unassembled WGS sequence"/>
</dbReference>
<sequence length="274" mass="28894">MGWLEGEVALITGGGSGLGLALVERFLQEGAKVAVLQRSADKVEALKQRFGDEIVVVAGDVASYQDNVRAVQATLQRFGKLDCFIANAGIWDHYADIVNMSGEQLENAFDEIMAINTKSLILGAKAALDALVQSQGSLVLTLSNSALYPAGGGPIYTASKHAGVGVMKELAYELAPKVRVNAVAPSGMNVNIKGAASLGQQNIGLLDARDPEKIARGMPLDFLPEAQDMTGCYVLLASRANNLPLTGVLINADCGLGIRGLRQPRAGFFDHISE</sequence>
<keyword evidence="6" id="KW-1185">Reference proteome</keyword>
<accession>A0A4V2R1N2</accession>
<dbReference type="SUPFAM" id="SSF51735">
    <property type="entry name" value="NAD(P)-binding Rossmann-fold domains"/>
    <property type="match status" value="1"/>
</dbReference>
<keyword evidence="3" id="KW-0560">Oxidoreductase</keyword>
<dbReference type="PANTHER" id="PTHR43943:SF17">
    <property type="entry name" value="3-PHENYLPROPIONATE-DIHYDRODIOL_CINNAMIC ACID-DIHYDRODIOL DEHYDROGENASE"/>
    <property type="match status" value="1"/>
</dbReference>
<keyword evidence="4" id="KW-0520">NAD</keyword>
<evidence type="ECO:0000313" key="6">
    <source>
        <dbReference type="Proteomes" id="UP000294963"/>
    </source>
</evidence>
<dbReference type="PRINTS" id="PR00081">
    <property type="entry name" value="GDHRDH"/>
</dbReference>
<dbReference type="InterPro" id="IPR002347">
    <property type="entry name" value="SDR_fam"/>
</dbReference>
<evidence type="ECO:0000313" key="5">
    <source>
        <dbReference type="EMBL" id="TCM69198.1"/>
    </source>
</evidence>
<organism evidence="5 6">
    <name type="scientific">Acinetobacter calcoaceticus</name>
    <dbReference type="NCBI Taxonomy" id="471"/>
    <lineage>
        <taxon>Bacteria</taxon>
        <taxon>Pseudomonadati</taxon>
        <taxon>Pseudomonadota</taxon>
        <taxon>Gammaproteobacteria</taxon>
        <taxon>Moraxellales</taxon>
        <taxon>Moraxellaceae</taxon>
        <taxon>Acinetobacter</taxon>
        <taxon>Acinetobacter calcoaceticus/baumannii complex</taxon>
    </lineage>
</organism>
<comment type="similarity">
    <text evidence="1">Belongs to the short-chain dehydrogenases/reductases (SDR) family.</text>
</comment>
<gene>
    <name evidence="5" type="ORF">EC844_103145</name>
</gene>
<dbReference type="Gene3D" id="3.40.50.720">
    <property type="entry name" value="NAD(P)-binding Rossmann-like Domain"/>
    <property type="match status" value="1"/>
</dbReference>
<protein>
    <submittedName>
        <fullName evidence="5">2,3-dihydroxy-2,3-dihydrophenylpropionate dehydrogenase</fullName>
    </submittedName>
</protein>
<proteinExistence type="inferred from homology"/>
<dbReference type="AlphaFoldDB" id="A0A4V2R1N2"/>
<evidence type="ECO:0000256" key="3">
    <source>
        <dbReference type="ARBA" id="ARBA00023002"/>
    </source>
</evidence>
<dbReference type="InterPro" id="IPR036291">
    <property type="entry name" value="NAD(P)-bd_dom_sf"/>
</dbReference>
<keyword evidence="2" id="KW-0058">Aromatic hydrocarbons catabolism</keyword>
<comment type="caution">
    <text evidence="5">The sequence shown here is derived from an EMBL/GenBank/DDBJ whole genome shotgun (WGS) entry which is preliminary data.</text>
</comment>
<dbReference type="NCBIfam" id="NF004849">
    <property type="entry name" value="PRK06200.1"/>
    <property type="match status" value="1"/>
</dbReference>